<gene>
    <name evidence="4" type="ORF">KC01_LOCUS34244</name>
</gene>
<dbReference type="Proteomes" id="UP001497482">
    <property type="component" value="Chromosome 5"/>
</dbReference>
<evidence type="ECO:0000313" key="5">
    <source>
        <dbReference type="Proteomes" id="UP001497482"/>
    </source>
</evidence>
<dbReference type="GO" id="GO:0016477">
    <property type="term" value="P:cell migration"/>
    <property type="evidence" value="ECO:0007669"/>
    <property type="project" value="TreeGrafter"/>
</dbReference>
<protein>
    <recommendedName>
        <fullName evidence="3">Laminin N-terminal domain-containing protein</fullName>
    </recommendedName>
</protein>
<dbReference type="SMART" id="SM00136">
    <property type="entry name" value="LamNT"/>
    <property type="match status" value="1"/>
</dbReference>
<reference evidence="4 5" key="1">
    <citation type="submission" date="2024-04" db="EMBL/GenBank/DDBJ databases">
        <authorList>
            <person name="Waldvogel A.-M."/>
            <person name="Schoenle A."/>
        </authorList>
    </citation>
    <scope>NUCLEOTIDE SEQUENCE [LARGE SCALE GENOMIC DNA]</scope>
</reference>
<evidence type="ECO:0000256" key="1">
    <source>
        <dbReference type="ARBA" id="ARBA00023157"/>
    </source>
</evidence>
<dbReference type="GO" id="GO:0009887">
    <property type="term" value="P:animal organ morphogenesis"/>
    <property type="evidence" value="ECO:0007669"/>
    <property type="project" value="TreeGrafter"/>
</dbReference>
<dbReference type="GO" id="GO:0043256">
    <property type="term" value="C:laminin complex"/>
    <property type="evidence" value="ECO:0007669"/>
    <property type="project" value="TreeGrafter"/>
</dbReference>
<dbReference type="GO" id="GO:0007411">
    <property type="term" value="P:axon guidance"/>
    <property type="evidence" value="ECO:0007669"/>
    <property type="project" value="TreeGrafter"/>
</dbReference>
<dbReference type="PANTHER" id="PTHR10574:SF197">
    <property type="entry name" value="LAMININ SUBUNIT BETA-1 ISOFORM X1"/>
    <property type="match status" value="1"/>
</dbReference>
<name>A0AAV2M1G5_KNICA</name>
<keyword evidence="1" id="KW-1015">Disulfide bond</keyword>
<dbReference type="PANTHER" id="PTHR10574">
    <property type="entry name" value="NETRIN/LAMININ-RELATED"/>
    <property type="match status" value="1"/>
</dbReference>
<dbReference type="AlphaFoldDB" id="A0AAV2M1G5"/>
<dbReference type="PROSITE" id="PS51117">
    <property type="entry name" value="LAMININ_NTER"/>
    <property type="match status" value="1"/>
</dbReference>
<proteinExistence type="predicted"/>
<dbReference type="GO" id="GO:0034446">
    <property type="term" value="P:substrate adhesion-dependent cell spreading"/>
    <property type="evidence" value="ECO:0007669"/>
    <property type="project" value="TreeGrafter"/>
</dbReference>
<keyword evidence="2" id="KW-0424">Laminin EGF-like domain</keyword>
<dbReference type="InterPro" id="IPR008211">
    <property type="entry name" value="Laminin_N"/>
</dbReference>
<dbReference type="InterPro" id="IPR050440">
    <property type="entry name" value="Laminin/Netrin_ECM"/>
</dbReference>
<dbReference type="GO" id="GO:0009888">
    <property type="term" value="P:tissue development"/>
    <property type="evidence" value="ECO:0007669"/>
    <property type="project" value="TreeGrafter"/>
</dbReference>
<evidence type="ECO:0000313" key="4">
    <source>
        <dbReference type="EMBL" id="CAL1607177.1"/>
    </source>
</evidence>
<keyword evidence="5" id="KW-1185">Reference proteome</keyword>
<dbReference type="Pfam" id="PF00055">
    <property type="entry name" value="Laminin_N"/>
    <property type="match status" value="1"/>
</dbReference>
<sequence length="153" mass="17210">MSVPFVRVSEDFCRQTLCGVCTFSPFCSSAWWACLCSSSPPLHMAALMAAVYPATGNLLIGRAVNFSASSTCGERGAAHYCIVSHLQESDKCFVCDDSDPRLRHRIESVIYLTKSEEDEHSWWQSVNGEENVQIRLNLEAEFHFTHLIIKFKV</sequence>
<feature type="domain" description="Laminin N-terminal" evidence="3">
    <location>
        <begin position="47"/>
        <end position="153"/>
    </location>
</feature>
<dbReference type="EMBL" id="OZ035827">
    <property type="protein sequence ID" value="CAL1607177.1"/>
    <property type="molecule type" value="Genomic_DNA"/>
</dbReference>
<evidence type="ECO:0000256" key="2">
    <source>
        <dbReference type="ARBA" id="ARBA00023292"/>
    </source>
</evidence>
<accession>A0AAV2M1G5</accession>
<evidence type="ECO:0000259" key="3">
    <source>
        <dbReference type="PROSITE" id="PS51117"/>
    </source>
</evidence>
<dbReference type="GO" id="GO:0070831">
    <property type="term" value="P:basement membrane assembly"/>
    <property type="evidence" value="ECO:0007669"/>
    <property type="project" value="TreeGrafter"/>
</dbReference>
<dbReference type="Gene3D" id="2.60.120.260">
    <property type="entry name" value="Galactose-binding domain-like"/>
    <property type="match status" value="1"/>
</dbReference>
<organism evidence="4 5">
    <name type="scientific">Knipowitschia caucasica</name>
    <name type="common">Caucasian dwarf goby</name>
    <name type="synonym">Pomatoschistus caucasicus</name>
    <dbReference type="NCBI Taxonomy" id="637954"/>
    <lineage>
        <taxon>Eukaryota</taxon>
        <taxon>Metazoa</taxon>
        <taxon>Chordata</taxon>
        <taxon>Craniata</taxon>
        <taxon>Vertebrata</taxon>
        <taxon>Euteleostomi</taxon>
        <taxon>Actinopterygii</taxon>
        <taxon>Neopterygii</taxon>
        <taxon>Teleostei</taxon>
        <taxon>Neoteleostei</taxon>
        <taxon>Acanthomorphata</taxon>
        <taxon>Gobiaria</taxon>
        <taxon>Gobiiformes</taxon>
        <taxon>Gobioidei</taxon>
        <taxon>Gobiidae</taxon>
        <taxon>Gobiinae</taxon>
        <taxon>Knipowitschia</taxon>
    </lineage>
</organism>